<dbReference type="Pfam" id="PF07963">
    <property type="entry name" value="N_methyl"/>
    <property type="match status" value="1"/>
</dbReference>
<keyword evidence="7 11" id="KW-1133">Transmembrane helix</keyword>
<keyword evidence="3" id="KW-1003">Cell membrane</keyword>
<evidence type="ECO:0000256" key="1">
    <source>
        <dbReference type="ARBA" id="ARBA00004377"/>
    </source>
</evidence>
<feature type="transmembrane region" description="Helical" evidence="11">
    <location>
        <begin position="12"/>
        <end position="34"/>
    </location>
</feature>
<evidence type="ECO:0000256" key="10">
    <source>
        <dbReference type="ARBA" id="ARBA00030775"/>
    </source>
</evidence>
<evidence type="ECO:0000256" key="5">
    <source>
        <dbReference type="ARBA" id="ARBA00022519"/>
    </source>
</evidence>
<keyword evidence="6 11" id="KW-0812">Transmembrane</keyword>
<dbReference type="InterPro" id="IPR049875">
    <property type="entry name" value="TypeII_GspH"/>
</dbReference>
<evidence type="ECO:0000256" key="7">
    <source>
        <dbReference type="ARBA" id="ARBA00022989"/>
    </source>
</evidence>
<organism evidence="13 14">
    <name type="scientific">Oceanococcus atlanticus</name>
    <dbReference type="NCBI Taxonomy" id="1317117"/>
    <lineage>
        <taxon>Bacteria</taxon>
        <taxon>Pseudomonadati</taxon>
        <taxon>Pseudomonadota</taxon>
        <taxon>Gammaproteobacteria</taxon>
        <taxon>Chromatiales</taxon>
        <taxon>Oceanococcaceae</taxon>
        <taxon>Oceanococcus</taxon>
    </lineage>
</organism>
<dbReference type="RefSeq" id="WP_083562458.1">
    <property type="nucleotide sequence ID" value="NZ_AQQV01000003.1"/>
</dbReference>
<dbReference type="GO" id="GO:0015627">
    <property type="term" value="C:type II protein secretion system complex"/>
    <property type="evidence" value="ECO:0007669"/>
    <property type="project" value="InterPro"/>
</dbReference>
<feature type="domain" description="General secretion pathway GspH" evidence="12">
    <location>
        <begin position="46"/>
        <end position="143"/>
    </location>
</feature>
<dbReference type="InterPro" id="IPR022346">
    <property type="entry name" value="T2SS_GspH"/>
</dbReference>
<comment type="caution">
    <text evidence="13">The sequence shown here is derived from an EMBL/GenBank/DDBJ whole genome shotgun (WGS) entry which is preliminary data.</text>
</comment>
<dbReference type="InterPro" id="IPR002416">
    <property type="entry name" value="T2SS_protein-GspH"/>
</dbReference>
<evidence type="ECO:0000256" key="4">
    <source>
        <dbReference type="ARBA" id="ARBA00022481"/>
    </source>
</evidence>
<keyword evidence="14" id="KW-1185">Reference proteome</keyword>
<name>A0A1Y1SC99_9GAMM</name>
<sequence length="176" mass="19736">MPQLRRWQQGFTLIEILVVVFIIGVILGFATLSLSGRALDDKVQEEARRLSEILRLARDEAGLTGLELGWLKTDEGYRFVALSDNGWAEYGERTPLRPRRIEAPLKMTVRVDDLPIETDDDQLLPQVMILSSGEMTPFAIELGAPDLDFVFLISGNLLGEIALEKVDPDDLVLRES</sequence>
<dbReference type="OrthoDB" id="5730913at2"/>
<keyword evidence="4" id="KW-0488">Methylation</keyword>
<dbReference type="InterPro" id="IPR045584">
    <property type="entry name" value="Pilin-like"/>
</dbReference>
<dbReference type="EMBL" id="AQQV01000003">
    <property type="protein sequence ID" value="ORE86248.1"/>
    <property type="molecule type" value="Genomic_DNA"/>
</dbReference>
<dbReference type="NCBIfam" id="TIGR01708">
    <property type="entry name" value="typeII_sec_gspH"/>
    <property type="match status" value="1"/>
</dbReference>
<proteinExistence type="inferred from homology"/>
<evidence type="ECO:0000313" key="13">
    <source>
        <dbReference type="EMBL" id="ORE86248.1"/>
    </source>
</evidence>
<keyword evidence="5" id="KW-0997">Cell inner membrane</keyword>
<dbReference type="Pfam" id="PF12019">
    <property type="entry name" value="GspH"/>
    <property type="match status" value="1"/>
</dbReference>
<keyword evidence="8 11" id="KW-0472">Membrane</keyword>
<dbReference type="NCBIfam" id="TIGR02532">
    <property type="entry name" value="IV_pilin_GFxxxE"/>
    <property type="match status" value="1"/>
</dbReference>
<dbReference type="GO" id="GO:0005886">
    <property type="term" value="C:plasma membrane"/>
    <property type="evidence" value="ECO:0007669"/>
    <property type="project" value="UniProtKB-SubCell"/>
</dbReference>
<evidence type="ECO:0000256" key="3">
    <source>
        <dbReference type="ARBA" id="ARBA00022475"/>
    </source>
</evidence>
<comment type="subcellular location">
    <subcellularLocation>
        <location evidence="1">Cell inner membrane</location>
        <topology evidence="1">Single-pass membrane protein</topology>
    </subcellularLocation>
</comment>
<gene>
    <name evidence="13" type="ORF">ATO7_13163</name>
</gene>
<dbReference type="GO" id="GO:0015628">
    <property type="term" value="P:protein secretion by the type II secretion system"/>
    <property type="evidence" value="ECO:0007669"/>
    <property type="project" value="InterPro"/>
</dbReference>
<protein>
    <recommendedName>
        <fullName evidence="2">Type II secretion system protein H</fullName>
    </recommendedName>
    <alternativeName>
        <fullName evidence="10">General secretion pathway protein H</fullName>
    </alternativeName>
</protein>
<dbReference type="STRING" id="1317117.ATO7_13163"/>
<dbReference type="AlphaFoldDB" id="A0A1Y1SC99"/>
<dbReference type="PROSITE" id="PS00409">
    <property type="entry name" value="PROKAR_NTER_METHYL"/>
    <property type="match status" value="1"/>
</dbReference>
<evidence type="ECO:0000256" key="11">
    <source>
        <dbReference type="SAM" id="Phobius"/>
    </source>
</evidence>
<comment type="similarity">
    <text evidence="9">Belongs to the GSP H family.</text>
</comment>
<evidence type="ECO:0000256" key="6">
    <source>
        <dbReference type="ARBA" id="ARBA00022692"/>
    </source>
</evidence>
<dbReference type="Proteomes" id="UP000192342">
    <property type="component" value="Unassembled WGS sequence"/>
</dbReference>
<evidence type="ECO:0000259" key="12">
    <source>
        <dbReference type="Pfam" id="PF12019"/>
    </source>
</evidence>
<dbReference type="PRINTS" id="PR00885">
    <property type="entry name" value="BCTERIALGSPH"/>
</dbReference>
<dbReference type="Gene3D" id="3.55.40.10">
    <property type="entry name" value="minor pseudopilin epsh domain"/>
    <property type="match status" value="1"/>
</dbReference>
<evidence type="ECO:0000256" key="8">
    <source>
        <dbReference type="ARBA" id="ARBA00023136"/>
    </source>
</evidence>
<dbReference type="SUPFAM" id="SSF54523">
    <property type="entry name" value="Pili subunits"/>
    <property type="match status" value="1"/>
</dbReference>
<reference evidence="13 14" key="1">
    <citation type="submission" date="2013-04" db="EMBL/GenBank/DDBJ databases">
        <title>Oceanococcus atlanticus 22II-S10r2 Genome Sequencing.</title>
        <authorList>
            <person name="Lai Q."/>
            <person name="Li G."/>
            <person name="Shao Z."/>
        </authorList>
    </citation>
    <scope>NUCLEOTIDE SEQUENCE [LARGE SCALE GENOMIC DNA]</scope>
    <source>
        <strain evidence="13 14">22II-S10r2</strain>
    </source>
</reference>
<evidence type="ECO:0000256" key="2">
    <source>
        <dbReference type="ARBA" id="ARBA00021549"/>
    </source>
</evidence>
<evidence type="ECO:0000313" key="14">
    <source>
        <dbReference type="Proteomes" id="UP000192342"/>
    </source>
</evidence>
<dbReference type="InterPro" id="IPR012902">
    <property type="entry name" value="N_methyl_site"/>
</dbReference>
<evidence type="ECO:0000256" key="9">
    <source>
        <dbReference type="ARBA" id="ARBA00025772"/>
    </source>
</evidence>
<accession>A0A1Y1SC99</accession>